<evidence type="ECO:0000256" key="8">
    <source>
        <dbReference type="ARBA" id="ARBA00023224"/>
    </source>
</evidence>
<feature type="transmembrane region" description="Helical" evidence="10">
    <location>
        <begin position="147"/>
        <end position="169"/>
    </location>
</feature>
<feature type="domain" description="G-protein coupled receptors family 1 profile" evidence="11">
    <location>
        <begin position="46"/>
        <end position="346"/>
    </location>
</feature>
<dbReference type="AlphaFoldDB" id="A0AAV8W9M0"/>
<evidence type="ECO:0000256" key="5">
    <source>
        <dbReference type="ARBA" id="ARBA00023040"/>
    </source>
</evidence>
<evidence type="ECO:0000256" key="6">
    <source>
        <dbReference type="ARBA" id="ARBA00023136"/>
    </source>
</evidence>
<dbReference type="GO" id="GO:0008188">
    <property type="term" value="F:neuropeptide receptor activity"/>
    <property type="evidence" value="ECO:0007669"/>
    <property type="project" value="TreeGrafter"/>
</dbReference>
<keyword evidence="13" id="KW-1185">Reference proteome</keyword>
<dbReference type="CDD" id="cd00637">
    <property type="entry name" value="7tm_classA_rhodopsin-like"/>
    <property type="match status" value="1"/>
</dbReference>
<protein>
    <recommendedName>
        <fullName evidence="11">G-protein coupled receptors family 1 profile domain-containing protein</fullName>
    </recommendedName>
</protein>
<dbReference type="Gene3D" id="1.20.1070.10">
    <property type="entry name" value="Rhodopsin 7-helix transmembrane proteins"/>
    <property type="match status" value="1"/>
</dbReference>
<dbReference type="InterPro" id="IPR017452">
    <property type="entry name" value="GPCR_Rhodpsn_7TM"/>
</dbReference>
<feature type="transmembrane region" description="Helical" evidence="10">
    <location>
        <begin position="106"/>
        <end position="126"/>
    </location>
</feature>
<gene>
    <name evidence="12" type="ORF">NQ315_001570</name>
</gene>
<reference evidence="12 13" key="1">
    <citation type="journal article" date="2023" name="Insect Mol. Biol.">
        <title>Genome sequencing provides insights into the evolution of gene families encoding plant cell wall-degrading enzymes in longhorned beetles.</title>
        <authorList>
            <person name="Shin N.R."/>
            <person name="Okamura Y."/>
            <person name="Kirsch R."/>
            <person name="Pauchet Y."/>
        </authorList>
    </citation>
    <scope>NUCLEOTIDE SEQUENCE [LARGE SCALE GENOMIC DNA]</scope>
    <source>
        <strain evidence="12">EAD_L_NR</strain>
    </source>
</reference>
<comment type="similarity">
    <text evidence="2 9">Belongs to the G-protein coupled receptor 1 family.</text>
</comment>
<evidence type="ECO:0000256" key="10">
    <source>
        <dbReference type="SAM" id="Phobius"/>
    </source>
</evidence>
<dbReference type="InterPro" id="IPR000276">
    <property type="entry name" value="GPCR_Rhodpsn"/>
</dbReference>
<name>A0AAV8W9M0_9CUCU</name>
<evidence type="ECO:0000313" key="12">
    <source>
        <dbReference type="EMBL" id="KAJ8923022.1"/>
    </source>
</evidence>
<keyword evidence="5 9" id="KW-0297">G-protein coupled receptor</keyword>
<evidence type="ECO:0000256" key="4">
    <source>
        <dbReference type="ARBA" id="ARBA00022989"/>
    </source>
</evidence>
<feature type="transmembrane region" description="Helical" evidence="10">
    <location>
        <begin position="31"/>
        <end position="56"/>
    </location>
</feature>
<evidence type="ECO:0000256" key="3">
    <source>
        <dbReference type="ARBA" id="ARBA00022692"/>
    </source>
</evidence>
<dbReference type="EMBL" id="JANEYG010000005">
    <property type="protein sequence ID" value="KAJ8923022.1"/>
    <property type="molecule type" value="Genomic_DNA"/>
</dbReference>
<dbReference type="GO" id="GO:0005886">
    <property type="term" value="C:plasma membrane"/>
    <property type="evidence" value="ECO:0007669"/>
    <property type="project" value="TreeGrafter"/>
</dbReference>
<dbReference type="SUPFAM" id="SSF81321">
    <property type="entry name" value="Family A G protein-coupled receptor-like"/>
    <property type="match status" value="1"/>
</dbReference>
<evidence type="ECO:0000256" key="9">
    <source>
        <dbReference type="RuleBase" id="RU000688"/>
    </source>
</evidence>
<keyword evidence="6 10" id="KW-0472">Membrane</keyword>
<dbReference type="PROSITE" id="PS00237">
    <property type="entry name" value="G_PROTEIN_RECEP_F1_1"/>
    <property type="match status" value="1"/>
</dbReference>
<dbReference type="Proteomes" id="UP001159042">
    <property type="component" value="Unassembled WGS sequence"/>
</dbReference>
<evidence type="ECO:0000313" key="13">
    <source>
        <dbReference type="Proteomes" id="UP001159042"/>
    </source>
</evidence>
<organism evidence="12 13">
    <name type="scientific">Exocentrus adspersus</name>
    <dbReference type="NCBI Taxonomy" id="1586481"/>
    <lineage>
        <taxon>Eukaryota</taxon>
        <taxon>Metazoa</taxon>
        <taxon>Ecdysozoa</taxon>
        <taxon>Arthropoda</taxon>
        <taxon>Hexapoda</taxon>
        <taxon>Insecta</taxon>
        <taxon>Pterygota</taxon>
        <taxon>Neoptera</taxon>
        <taxon>Endopterygota</taxon>
        <taxon>Coleoptera</taxon>
        <taxon>Polyphaga</taxon>
        <taxon>Cucujiformia</taxon>
        <taxon>Chrysomeloidea</taxon>
        <taxon>Cerambycidae</taxon>
        <taxon>Lamiinae</taxon>
        <taxon>Acanthocinini</taxon>
        <taxon>Exocentrus</taxon>
    </lineage>
</organism>
<keyword evidence="3 9" id="KW-0812">Transmembrane</keyword>
<dbReference type="PANTHER" id="PTHR24238:SF58">
    <property type="entry name" value="FI22604P1"/>
    <property type="match status" value="1"/>
</dbReference>
<feature type="transmembrane region" description="Helical" evidence="10">
    <location>
        <begin position="325"/>
        <end position="349"/>
    </location>
</feature>
<keyword evidence="8 9" id="KW-0807">Transducer</keyword>
<comment type="caution">
    <text evidence="12">The sequence shown here is derived from an EMBL/GenBank/DDBJ whole genome shotgun (WGS) entry which is preliminary data.</text>
</comment>
<evidence type="ECO:0000256" key="2">
    <source>
        <dbReference type="ARBA" id="ARBA00010663"/>
    </source>
</evidence>
<feature type="transmembrane region" description="Helical" evidence="10">
    <location>
        <begin position="292"/>
        <end position="313"/>
    </location>
</feature>
<proteinExistence type="inferred from homology"/>
<keyword evidence="4 10" id="KW-1133">Transmembrane helix</keyword>
<dbReference type="PANTHER" id="PTHR24238">
    <property type="entry name" value="G-PROTEIN COUPLED RECEPTOR"/>
    <property type="match status" value="1"/>
</dbReference>
<sequence>MSEEFAAFQVNNIPVVVNSSIHVVPENTRSLFYWLILVIAVLAVIGNVLAVISLVITNYRFQQKTCTISLAVADTFSVVVFAINNLETLSQPLITWNLGVFMCKFIPMAQVLGTTASSVALLVIALDRYQNVVSALGKRCKPKPLTCVLIAVALWIVCTVVSYPMFVYFQHEPVQVLYYGKYSTKPEFGDAYMCVAPDKDSLTVYYVTMAVLIFLPIVVIFLWFYYKIAALVWKHRKPLALRFNKYKKESETEDSSTTKTTDLSANANKNYKIAVKKVKNVRVERKIRTFKIIVVLMVTFLVCRLPYWCYYVIKLVSVLGGDAAWNVNFALIALNMFNSLLNPLLYTFLSQTIRAFKLVNDFMCKICCCCFSNAEFEEFEKYNPFQRENYKPQVVKEYPKDAKGTPNNNNNNCCAVQKF</sequence>
<evidence type="ECO:0000256" key="7">
    <source>
        <dbReference type="ARBA" id="ARBA00023170"/>
    </source>
</evidence>
<accession>A0AAV8W9M0</accession>
<feature type="transmembrane region" description="Helical" evidence="10">
    <location>
        <begin position="203"/>
        <end position="226"/>
    </location>
</feature>
<keyword evidence="7 9" id="KW-0675">Receptor</keyword>
<evidence type="ECO:0000256" key="1">
    <source>
        <dbReference type="ARBA" id="ARBA00004141"/>
    </source>
</evidence>
<dbReference type="PRINTS" id="PR00237">
    <property type="entry name" value="GPCRRHODOPSN"/>
</dbReference>
<feature type="transmembrane region" description="Helical" evidence="10">
    <location>
        <begin position="68"/>
        <end position="86"/>
    </location>
</feature>
<evidence type="ECO:0000259" key="11">
    <source>
        <dbReference type="PROSITE" id="PS50262"/>
    </source>
</evidence>
<dbReference type="Pfam" id="PF00001">
    <property type="entry name" value="7tm_1"/>
    <property type="match status" value="1"/>
</dbReference>
<comment type="subcellular location">
    <subcellularLocation>
        <location evidence="1">Membrane</location>
        <topology evidence="1">Multi-pass membrane protein</topology>
    </subcellularLocation>
</comment>
<dbReference type="PROSITE" id="PS50262">
    <property type="entry name" value="G_PROTEIN_RECEP_F1_2"/>
    <property type="match status" value="1"/>
</dbReference>